<reference evidence="1" key="1">
    <citation type="submission" date="2021-06" db="EMBL/GenBank/DDBJ databases">
        <authorList>
            <person name="Kallberg Y."/>
            <person name="Tangrot J."/>
            <person name="Rosling A."/>
        </authorList>
    </citation>
    <scope>NUCLEOTIDE SEQUENCE</scope>
    <source>
        <strain evidence="1">UK204</strain>
    </source>
</reference>
<protein>
    <submittedName>
        <fullName evidence="1">10081_t:CDS:1</fullName>
    </submittedName>
</protein>
<organism evidence="1 2">
    <name type="scientific">Funneliformis caledonium</name>
    <dbReference type="NCBI Taxonomy" id="1117310"/>
    <lineage>
        <taxon>Eukaryota</taxon>
        <taxon>Fungi</taxon>
        <taxon>Fungi incertae sedis</taxon>
        <taxon>Mucoromycota</taxon>
        <taxon>Glomeromycotina</taxon>
        <taxon>Glomeromycetes</taxon>
        <taxon>Glomerales</taxon>
        <taxon>Glomeraceae</taxon>
        <taxon>Funneliformis</taxon>
    </lineage>
</organism>
<dbReference type="AlphaFoldDB" id="A0A9N8ZGY4"/>
<evidence type="ECO:0000313" key="1">
    <source>
        <dbReference type="EMBL" id="CAG8493667.1"/>
    </source>
</evidence>
<dbReference type="OrthoDB" id="2314119at2759"/>
<dbReference type="EMBL" id="CAJVPQ010000578">
    <property type="protein sequence ID" value="CAG8493667.1"/>
    <property type="molecule type" value="Genomic_DNA"/>
</dbReference>
<keyword evidence="2" id="KW-1185">Reference proteome</keyword>
<dbReference type="Proteomes" id="UP000789570">
    <property type="component" value="Unassembled WGS sequence"/>
</dbReference>
<comment type="caution">
    <text evidence="1">The sequence shown here is derived from an EMBL/GenBank/DDBJ whole genome shotgun (WGS) entry which is preliminary data.</text>
</comment>
<dbReference type="InterPro" id="IPR036910">
    <property type="entry name" value="HMG_box_dom_sf"/>
</dbReference>
<gene>
    <name evidence="1" type="ORF">FCALED_LOCUS3345</name>
</gene>
<evidence type="ECO:0000313" key="2">
    <source>
        <dbReference type="Proteomes" id="UP000789570"/>
    </source>
</evidence>
<proteinExistence type="predicted"/>
<sequence>MPRTLKQKKVIRAKPFTISIYNANIRDNSSKLKSVTNISELGNNNVSTVTKPTFPPALTTTDLISTIKCTSNSSKAKTFPNAFIAYRIAFIKEYRNKDIKLPSMCKLSSIAKSSWNEEPQNVKDFYIKLSEDAKTLYKKKSVQFMFDKHMNIVENNQESQEQEQVSHSQKTSVSCEDDFDYVNNNQCAERSHVKDVQASSSEELSIEEVSHNYRFFEDPYGTNSADRELFYLLDYHFTNE</sequence>
<name>A0A9N8ZGY4_9GLOM</name>
<dbReference type="Gene3D" id="1.10.30.10">
    <property type="entry name" value="High mobility group box domain"/>
    <property type="match status" value="1"/>
</dbReference>
<dbReference type="SUPFAM" id="SSF47095">
    <property type="entry name" value="HMG-box"/>
    <property type="match status" value="1"/>
</dbReference>
<accession>A0A9N8ZGY4</accession>